<evidence type="ECO:0000256" key="1">
    <source>
        <dbReference type="ARBA" id="ARBA00005395"/>
    </source>
</evidence>
<dbReference type="PANTHER" id="PTHR43420">
    <property type="entry name" value="ACETYLTRANSFERASE"/>
    <property type="match status" value="1"/>
</dbReference>
<dbReference type="EMBL" id="FQUR01000007">
    <property type="protein sequence ID" value="SHE48340.1"/>
    <property type="molecule type" value="Genomic_DNA"/>
</dbReference>
<dbReference type="NCBIfam" id="TIGR01575">
    <property type="entry name" value="rimI"/>
    <property type="match status" value="1"/>
</dbReference>
<proteinExistence type="inferred from homology"/>
<organism evidence="7 8">
    <name type="scientific">Thermoanaerobacter uzonensis DSM 18761</name>
    <dbReference type="NCBI Taxonomy" id="1123369"/>
    <lineage>
        <taxon>Bacteria</taxon>
        <taxon>Bacillati</taxon>
        <taxon>Bacillota</taxon>
        <taxon>Clostridia</taxon>
        <taxon>Thermoanaerobacterales</taxon>
        <taxon>Thermoanaerobacteraceae</taxon>
        <taxon>Thermoanaerobacter</taxon>
    </lineage>
</organism>
<evidence type="ECO:0000256" key="2">
    <source>
        <dbReference type="ARBA" id="ARBA00022490"/>
    </source>
</evidence>
<dbReference type="InterPro" id="IPR016181">
    <property type="entry name" value="Acyl_CoA_acyltransferase"/>
</dbReference>
<sequence>MDVIIRPMRKEDVEEVLEIEKLSFSTPWSKEAFISEVTKNSCAKYIVAEVDNKIVGYGGFWVVADEGHITNIAVHPDYRSKGIGSKIMEDLIDLAKKNGITAMTLEVRESNITAQHLYAKYGFRPLGRRKGYYQDNNEDAIIMWKYDL</sequence>
<dbReference type="AlphaFoldDB" id="A0A1M4TV62"/>
<keyword evidence="8" id="KW-1185">Reference proteome</keyword>
<dbReference type="Pfam" id="PF00583">
    <property type="entry name" value="Acetyltransf_1"/>
    <property type="match status" value="1"/>
</dbReference>
<evidence type="ECO:0000256" key="3">
    <source>
        <dbReference type="ARBA" id="ARBA00022679"/>
    </source>
</evidence>
<evidence type="ECO:0000259" key="6">
    <source>
        <dbReference type="PROSITE" id="PS51186"/>
    </source>
</evidence>
<name>A0A1M4TV62_9THEO</name>
<dbReference type="SUPFAM" id="SSF55729">
    <property type="entry name" value="Acyl-CoA N-acyltransferases (Nat)"/>
    <property type="match status" value="1"/>
</dbReference>
<evidence type="ECO:0000256" key="5">
    <source>
        <dbReference type="RuleBase" id="RU363094"/>
    </source>
</evidence>
<dbReference type="InterPro" id="IPR000182">
    <property type="entry name" value="GNAT_dom"/>
</dbReference>
<comment type="function">
    <text evidence="5">Acetylates the N-terminal alanine of ribosomal protein bS18.</text>
</comment>
<evidence type="ECO:0000313" key="8">
    <source>
        <dbReference type="Proteomes" id="UP000184127"/>
    </source>
</evidence>
<keyword evidence="2 5" id="KW-0963">Cytoplasm</keyword>
<dbReference type="GO" id="GO:0008999">
    <property type="term" value="F:protein-N-terminal-alanine acetyltransferase activity"/>
    <property type="evidence" value="ECO:0007669"/>
    <property type="project" value="UniProtKB-EC"/>
</dbReference>
<keyword evidence="4" id="KW-0012">Acyltransferase</keyword>
<dbReference type="PANTHER" id="PTHR43420:SF44">
    <property type="entry name" value="ACETYLTRANSFERASE YPEA"/>
    <property type="match status" value="1"/>
</dbReference>
<comment type="catalytic activity">
    <reaction evidence="5">
        <text>N-terminal L-alanyl-[ribosomal protein bS18] + acetyl-CoA = N-terminal N(alpha)-acetyl-L-alanyl-[ribosomal protein bS18] + CoA + H(+)</text>
        <dbReference type="Rhea" id="RHEA:43756"/>
        <dbReference type="Rhea" id="RHEA-COMP:10676"/>
        <dbReference type="Rhea" id="RHEA-COMP:10677"/>
        <dbReference type="ChEBI" id="CHEBI:15378"/>
        <dbReference type="ChEBI" id="CHEBI:57287"/>
        <dbReference type="ChEBI" id="CHEBI:57288"/>
        <dbReference type="ChEBI" id="CHEBI:64718"/>
        <dbReference type="ChEBI" id="CHEBI:83683"/>
        <dbReference type="EC" id="2.3.1.266"/>
    </reaction>
</comment>
<dbReference type="RefSeq" id="WP_042834961.1">
    <property type="nucleotide sequence ID" value="NZ_FQUR01000007.1"/>
</dbReference>
<dbReference type="GO" id="GO:0005737">
    <property type="term" value="C:cytoplasm"/>
    <property type="evidence" value="ECO:0007669"/>
    <property type="project" value="UniProtKB-SubCell"/>
</dbReference>
<keyword evidence="3 7" id="KW-0808">Transferase</keyword>
<dbReference type="PROSITE" id="PS51186">
    <property type="entry name" value="GNAT"/>
    <property type="match status" value="1"/>
</dbReference>
<dbReference type="EC" id="2.3.1.266" evidence="5"/>
<accession>A0A1M4TV62</accession>
<comment type="subcellular location">
    <subcellularLocation>
        <location evidence="5">Cytoplasm</location>
    </subcellularLocation>
</comment>
<protein>
    <recommendedName>
        <fullName evidence="5">[Ribosomal protein bS18]-alanine N-acetyltransferase</fullName>
        <ecNumber evidence="5">2.3.1.266</ecNumber>
    </recommendedName>
</protein>
<gene>
    <name evidence="7" type="ORF">SAMN02745195_00502</name>
</gene>
<comment type="similarity">
    <text evidence="1 5">Belongs to the acetyltransferase family. RimI subfamily.</text>
</comment>
<reference evidence="8" key="1">
    <citation type="submission" date="2016-11" db="EMBL/GenBank/DDBJ databases">
        <authorList>
            <person name="Varghese N."/>
            <person name="Submissions S."/>
        </authorList>
    </citation>
    <scope>NUCLEOTIDE SEQUENCE [LARGE SCALE GENOMIC DNA]</scope>
    <source>
        <strain evidence="8">DSM 18761</strain>
    </source>
</reference>
<evidence type="ECO:0000256" key="4">
    <source>
        <dbReference type="ARBA" id="ARBA00023315"/>
    </source>
</evidence>
<dbReference type="Proteomes" id="UP000184127">
    <property type="component" value="Unassembled WGS sequence"/>
</dbReference>
<dbReference type="CDD" id="cd04301">
    <property type="entry name" value="NAT_SF"/>
    <property type="match status" value="1"/>
</dbReference>
<dbReference type="InterPro" id="IPR050680">
    <property type="entry name" value="YpeA/RimI_acetyltransf"/>
</dbReference>
<dbReference type="InterPro" id="IPR006464">
    <property type="entry name" value="AcTrfase_RimI/Ard1"/>
</dbReference>
<dbReference type="Gene3D" id="3.40.630.30">
    <property type="match status" value="1"/>
</dbReference>
<feature type="domain" description="N-acetyltransferase" evidence="6">
    <location>
        <begin position="3"/>
        <end position="148"/>
    </location>
</feature>
<evidence type="ECO:0000313" key="7">
    <source>
        <dbReference type="EMBL" id="SHE48340.1"/>
    </source>
</evidence>